<organism evidence="2 3">
    <name type="scientific">Sulfitobacter guttiformis</name>
    <dbReference type="NCBI Taxonomy" id="74349"/>
    <lineage>
        <taxon>Bacteria</taxon>
        <taxon>Pseudomonadati</taxon>
        <taxon>Pseudomonadota</taxon>
        <taxon>Alphaproteobacteria</taxon>
        <taxon>Rhodobacterales</taxon>
        <taxon>Roseobacteraceae</taxon>
        <taxon>Sulfitobacter</taxon>
    </lineage>
</organism>
<evidence type="ECO:0000256" key="1">
    <source>
        <dbReference type="SAM" id="MobiDB-lite"/>
    </source>
</evidence>
<keyword evidence="3" id="KW-1185">Reference proteome</keyword>
<name>A0A420DNE5_9RHOB</name>
<dbReference type="STRING" id="1443111.Z949_2203"/>
<feature type="compositionally biased region" description="Low complexity" evidence="1">
    <location>
        <begin position="85"/>
        <end position="102"/>
    </location>
</feature>
<protein>
    <submittedName>
        <fullName evidence="2">Uncharacterized protein</fullName>
    </submittedName>
</protein>
<evidence type="ECO:0000313" key="2">
    <source>
        <dbReference type="EMBL" id="RKE95708.1"/>
    </source>
</evidence>
<dbReference type="EMBL" id="RAQK01000001">
    <property type="protein sequence ID" value="RKE95708.1"/>
    <property type="molecule type" value="Genomic_DNA"/>
</dbReference>
<gene>
    <name evidence="2" type="ORF">C8N30_0245</name>
</gene>
<evidence type="ECO:0000313" key="3">
    <source>
        <dbReference type="Proteomes" id="UP000284407"/>
    </source>
</evidence>
<dbReference type="RefSeq" id="WP_025062666.1">
    <property type="nucleotide sequence ID" value="NZ_RAQK01000001.1"/>
</dbReference>
<accession>A0A420DNE5</accession>
<proteinExistence type="predicted"/>
<dbReference type="PROSITE" id="PS51257">
    <property type="entry name" value="PROKAR_LIPOPROTEIN"/>
    <property type="match status" value="1"/>
</dbReference>
<dbReference type="AlphaFoldDB" id="A0A420DNE5"/>
<feature type="region of interest" description="Disordered" evidence="1">
    <location>
        <begin position="67"/>
        <end position="104"/>
    </location>
</feature>
<sequence>MIIDSKHLAAITASLLLTGCAQLGLGQPEDSGAPLPPRGQSAAGLAAAALPAATAADVAAIAADPVLTSAPKPPPAAKTQEALDTTTTAQRQQASAPASPSAVEKSLGTTVVSLGSPAEPGFWLKTPLVKTETKGRVTNKANGKSSAVTLIPIDGPAGGGSRMSLPAMRLIEASLTELTEVEVTLGG</sequence>
<comment type="caution">
    <text evidence="2">The sequence shown here is derived from an EMBL/GenBank/DDBJ whole genome shotgun (WGS) entry which is preliminary data.</text>
</comment>
<dbReference type="Proteomes" id="UP000284407">
    <property type="component" value="Unassembled WGS sequence"/>
</dbReference>
<reference evidence="2 3" key="1">
    <citation type="submission" date="2018-09" db="EMBL/GenBank/DDBJ databases">
        <title>Genomic Encyclopedia of Archaeal and Bacterial Type Strains, Phase II (KMG-II): from individual species to whole genera.</title>
        <authorList>
            <person name="Goeker M."/>
        </authorList>
    </citation>
    <scope>NUCLEOTIDE SEQUENCE [LARGE SCALE GENOMIC DNA]</scope>
    <source>
        <strain evidence="2 3">DSM 11458</strain>
    </source>
</reference>